<keyword evidence="4" id="KW-1133">Transmembrane helix</keyword>
<evidence type="ECO:0000256" key="5">
    <source>
        <dbReference type="ARBA" id="ARBA00023136"/>
    </source>
</evidence>
<evidence type="ECO:0000256" key="2">
    <source>
        <dbReference type="ARBA" id="ARBA00008924"/>
    </source>
</evidence>
<gene>
    <name evidence="7" type="ORF">HPB48_024447</name>
</gene>
<dbReference type="GO" id="GO:0012505">
    <property type="term" value="C:endomembrane system"/>
    <property type="evidence" value="ECO:0007669"/>
    <property type="project" value="UniProtKB-SubCell"/>
</dbReference>
<keyword evidence="5" id="KW-0472">Membrane</keyword>
<name>A0A9J6GY35_HAELO</name>
<dbReference type="Proteomes" id="UP000821853">
    <property type="component" value="Unassembled WGS sequence"/>
</dbReference>
<evidence type="ECO:0000256" key="1">
    <source>
        <dbReference type="ARBA" id="ARBA00004127"/>
    </source>
</evidence>
<dbReference type="EMBL" id="JABSTR010001040">
    <property type="protein sequence ID" value="KAH9383327.1"/>
    <property type="molecule type" value="Genomic_DNA"/>
</dbReference>
<evidence type="ECO:0000256" key="3">
    <source>
        <dbReference type="ARBA" id="ARBA00022692"/>
    </source>
</evidence>
<dbReference type="Pfam" id="PF15982">
    <property type="entry name" value="TMEM135_C_rich"/>
    <property type="match status" value="1"/>
</dbReference>
<comment type="similarity">
    <text evidence="2">Belongs to the TMEM135 family.</text>
</comment>
<evidence type="ECO:0000313" key="8">
    <source>
        <dbReference type="Proteomes" id="UP000821853"/>
    </source>
</evidence>
<dbReference type="VEuPathDB" id="VectorBase:HLOH_044174"/>
<evidence type="ECO:0000259" key="6">
    <source>
        <dbReference type="Pfam" id="PF15982"/>
    </source>
</evidence>
<protein>
    <recommendedName>
        <fullName evidence="6">Transmembrane protein 135 N-terminal domain-containing protein</fullName>
    </recommendedName>
</protein>
<evidence type="ECO:0000256" key="4">
    <source>
        <dbReference type="ARBA" id="ARBA00022989"/>
    </source>
</evidence>
<dbReference type="OrthoDB" id="6483998at2759"/>
<organism evidence="7 8">
    <name type="scientific">Haemaphysalis longicornis</name>
    <name type="common">Bush tick</name>
    <dbReference type="NCBI Taxonomy" id="44386"/>
    <lineage>
        <taxon>Eukaryota</taxon>
        <taxon>Metazoa</taxon>
        <taxon>Ecdysozoa</taxon>
        <taxon>Arthropoda</taxon>
        <taxon>Chelicerata</taxon>
        <taxon>Arachnida</taxon>
        <taxon>Acari</taxon>
        <taxon>Parasitiformes</taxon>
        <taxon>Ixodida</taxon>
        <taxon>Ixodoidea</taxon>
        <taxon>Ixodidae</taxon>
        <taxon>Haemaphysalinae</taxon>
        <taxon>Haemaphysalis</taxon>
    </lineage>
</organism>
<keyword evidence="8" id="KW-1185">Reference proteome</keyword>
<evidence type="ECO:0000313" key="7">
    <source>
        <dbReference type="EMBL" id="KAH9383327.1"/>
    </source>
</evidence>
<accession>A0A9J6GY35</accession>
<feature type="domain" description="Transmembrane protein 135 N-terminal" evidence="6">
    <location>
        <begin position="12"/>
        <end position="142"/>
    </location>
</feature>
<dbReference type="InterPro" id="IPR031926">
    <property type="entry name" value="TMEM135_N"/>
</dbReference>
<proteinExistence type="inferred from homology"/>
<comment type="subcellular location">
    <subcellularLocation>
        <location evidence="1">Endomembrane system</location>
        <topology evidence="1">Multi-pass membrane protein</topology>
    </subcellularLocation>
</comment>
<keyword evidence="3" id="KW-0812">Transmembrane</keyword>
<sequence>MSLSKFLGASMPYNCYEIGHTWTPHCSQAWLDVWYNTFTRALRLYGLLYLVGQLVARRHGARAFMQTFWSAFDSSMFLSQNFFIYLALVCTLRRLTGRLHLMQSTLVCGFVSSACAITIERPASFSFLYFFLQEASEIIYRMLRSRGFVRDIPYFEVAMFALSLGGYIYYARHLIGKEELVGNDQLEAKLALKEAVLLQPPCDVDKLVRMCDVTPITETLITCNGSGHIYGYKATKVNGQVTASTGAEGNADGVSCVKRTLFDKAARDHNWERASRLEPCVTASRSAPLQLSTPVKLPCQLSQAEQLPAALVERWPAGLARPGGWRCGRPGQRCLSQLLRVPLPALEAH</sequence>
<comment type="caution">
    <text evidence="7">The sequence shown here is derived from an EMBL/GenBank/DDBJ whole genome shotgun (WGS) entry which is preliminary data.</text>
</comment>
<reference evidence="7 8" key="1">
    <citation type="journal article" date="2020" name="Cell">
        <title>Large-Scale Comparative Analyses of Tick Genomes Elucidate Their Genetic Diversity and Vector Capacities.</title>
        <authorList>
            <consortium name="Tick Genome and Microbiome Consortium (TIGMIC)"/>
            <person name="Jia N."/>
            <person name="Wang J."/>
            <person name="Shi W."/>
            <person name="Du L."/>
            <person name="Sun Y."/>
            <person name="Zhan W."/>
            <person name="Jiang J.F."/>
            <person name="Wang Q."/>
            <person name="Zhang B."/>
            <person name="Ji P."/>
            <person name="Bell-Sakyi L."/>
            <person name="Cui X.M."/>
            <person name="Yuan T.T."/>
            <person name="Jiang B.G."/>
            <person name="Yang W.F."/>
            <person name="Lam T.T."/>
            <person name="Chang Q.C."/>
            <person name="Ding S.J."/>
            <person name="Wang X.J."/>
            <person name="Zhu J.G."/>
            <person name="Ruan X.D."/>
            <person name="Zhao L."/>
            <person name="Wei J.T."/>
            <person name="Ye R.Z."/>
            <person name="Que T.C."/>
            <person name="Du C.H."/>
            <person name="Zhou Y.H."/>
            <person name="Cheng J.X."/>
            <person name="Dai P.F."/>
            <person name="Guo W.B."/>
            <person name="Han X.H."/>
            <person name="Huang E.J."/>
            <person name="Li L.F."/>
            <person name="Wei W."/>
            <person name="Gao Y.C."/>
            <person name="Liu J.Z."/>
            <person name="Shao H.Z."/>
            <person name="Wang X."/>
            <person name="Wang C.C."/>
            <person name="Yang T.C."/>
            <person name="Huo Q.B."/>
            <person name="Li W."/>
            <person name="Chen H.Y."/>
            <person name="Chen S.E."/>
            <person name="Zhou L.G."/>
            <person name="Ni X.B."/>
            <person name="Tian J.H."/>
            <person name="Sheng Y."/>
            <person name="Liu T."/>
            <person name="Pan Y.S."/>
            <person name="Xia L.Y."/>
            <person name="Li J."/>
            <person name="Zhao F."/>
            <person name="Cao W.C."/>
        </authorList>
    </citation>
    <scope>NUCLEOTIDE SEQUENCE [LARGE SCALE GENOMIC DNA]</scope>
    <source>
        <strain evidence="7">HaeL-2018</strain>
    </source>
</reference>
<dbReference type="AlphaFoldDB" id="A0A9J6GY35"/>
<dbReference type="InterPro" id="IPR026749">
    <property type="entry name" value="Tmem135"/>
</dbReference>
<dbReference type="PANTHER" id="PTHR12459">
    <property type="entry name" value="TRANSMEMBRANE PROTEIN 135-RELATED"/>
    <property type="match status" value="1"/>
</dbReference>
<dbReference type="PANTHER" id="PTHR12459:SF15">
    <property type="entry name" value="TRANSMEMBRANE PROTEIN 135"/>
    <property type="match status" value="1"/>
</dbReference>